<dbReference type="PANTHER" id="PTHR30619">
    <property type="entry name" value="DNA INTERNALIZATION/COMPETENCE PROTEIN COMEC/REC2"/>
    <property type="match status" value="1"/>
</dbReference>
<dbReference type="InterPro" id="IPR035681">
    <property type="entry name" value="ComA-like_MBL"/>
</dbReference>
<evidence type="ECO:0000256" key="3">
    <source>
        <dbReference type="ARBA" id="ARBA00022692"/>
    </source>
</evidence>
<dbReference type="Pfam" id="PF00753">
    <property type="entry name" value="Lactamase_B"/>
    <property type="match status" value="1"/>
</dbReference>
<dbReference type="InterPro" id="IPR001279">
    <property type="entry name" value="Metallo-B-lactamas"/>
</dbReference>
<dbReference type="Pfam" id="PF13567">
    <property type="entry name" value="DUF4131"/>
    <property type="match status" value="1"/>
</dbReference>
<proteinExistence type="predicted"/>
<dbReference type="EMBL" id="JEMG01000001">
    <property type="protein sequence ID" value="EYC51928.1"/>
    <property type="molecule type" value="Genomic_DNA"/>
</dbReference>
<dbReference type="InterPro" id="IPR004797">
    <property type="entry name" value="Competence_ComEC/Rec2"/>
</dbReference>
<dbReference type="Pfam" id="PF03772">
    <property type="entry name" value="Competence"/>
    <property type="match status" value="1"/>
</dbReference>
<keyword evidence="4 6" id="KW-1133">Transmembrane helix</keyword>
<comment type="caution">
    <text evidence="8">The sequence shown here is derived from an EMBL/GenBank/DDBJ whole genome shotgun (WGS) entry which is preliminary data.</text>
</comment>
<feature type="transmembrane region" description="Helical" evidence="6">
    <location>
        <begin position="20"/>
        <end position="38"/>
    </location>
</feature>
<feature type="transmembrane region" description="Helical" evidence="6">
    <location>
        <begin position="346"/>
        <end position="366"/>
    </location>
</feature>
<feature type="domain" description="Metallo-beta-lactamase" evidence="7">
    <location>
        <begin position="653"/>
        <end position="859"/>
    </location>
</feature>
<dbReference type="InterPro" id="IPR052159">
    <property type="entry name" value="Competence_DNA_uptake"/>
</dbReference>
<dbReference type="GO" id="GO:0030420">
    <property type="term" value="P:establishment of competence for transformation"/>
    <property type="evidence" value="ECO:0007669"/>
    <property type="project" value="InterPro"/>
</dbReference>
<feature type="transmembrane region" description="Helical" evidence="6">
    <location>
        <begin position="535"/>
        <end position="556"/>
    </location>
</feature>
<gene>
    <name evidence="8" type="ORF">AZ34_13245</name>
</gene>
<evidence type="ECO:0000259" key="7">
    <source>
        <dbReference type="SMART" id="SM00849"/>
    </source>
</evidence>
<evidence type="ECO:0000313" key="9">
    <source>
        <dbReference type="Proteomes" id="UP000023268"/>
    </source>
</evidence>
<dbReference type="SMART" id="SM00849">
    <property type="entry name" value="Lactamase_B"/>
    <property type="match status" value="1"/>
</dbReference>
<organism evidence="8 9">
    <name type="scientific">Hylemonella gracilis str. Niagara R</name>
    <dbReference type="NCBI Taxonomy" id="1458275"/>
    <lineage>
        <taxon>Bacteria</taxon>
        <taxon>Pseudomonadati</taxon>
        <taxon>Pseudomonadota</taxon>
        <taxon>Betaproteobacteria</taxon>
        <taxon>Burkholderiales</taxon>
        <taxon>Comamonadaceae</taxon>
        <taxon>Hylemonella</taxon>
    </lineage>
</organism>
<feature type="transmembrane region" description="Helical" evidence="6">
    <location>
        <begin position="565"/>
        <end position="587"/>
    </location>
</feature>
<evidence type="ECO:0000256" key="2">
    <source>
        <dbReference type="ARBA" id="ARBA00022475"/>
    </source>
</evidence>
<dbReference type="InterPro" id="IPR025405">
    <property type="entry name" value="DUF4131"/>
</dbReference>
<evidence type="ECO:0000256" key="1">
    <source>
        <dbReference type="ARBA" id="ARBA00004651"/>
    </source>
</evidence>
<dbReference type="InterPro" id="IPR004477">
    <property type="entry name" value="ComEC_N"/>
</dbReference>
<dbReference type="CDD" id="cd07731">
    <property type="entry name" value="ComA-like_MBL-fold"/>
    <property type="match status" value="1"/>
</dbReference>
<dbReference type="NCBIfam" id="TIGR00361">
    <property type="entry name" value="ComEC_Rec2"/>
    <property type="match status" value="1"/>
</dbReference>
<feature type="transmembrane region" description="Helical" evidence="6">
    <location>
        <begin position="427"/>
        <end position="445"/>
    </location>
</feature>
<evidence type="ECO:0000256" key="4">
    <source>
        <dbReference type="ARBA" id="ARBA00022989"/>
    </source>
</evidence>
<evidence type="ECO:0000256" key="5">
    <source>
        <dbReference type="ARBA" id="ARBA00023136"/>
    </source>
</evidence>
<keyword evidence="2" id="KW-1003">Cell membrane</keyword>
<feature type="transmembrane region" description="Helical" evidence="6">
    <location>
        <begin position="58"/>
        <end position="77"/>
    </location>
</feature>
<dbReference type="Proteomes" id="UP000023268">
    <property type="component" value="Unassembled WGS sequence"/>
</dbReference>
<dbReference type="STRING" id="1458275.AZ34_13245"/>
<protein>
    <submittedName>
        <fullName evidence="8">Competence protein ComEC</fullName>
    </submittedName>
</protein>
<evidence type="ECO:0000256" key="6">
    <source>
        <dbReference type="SAM" id="Phobius"/>
    </source>
</evidence>
<keyword evidence="5 6" id="KW-0472">Membrane</keyword>
<dbReference type="eggNOG" id="COG2333">
    <property type="taxonomic scope" value="Bacteria"/>
</dbReference>
<comment type="subcellular location">
    <subcellularLocation>
        <location evidence="1">Cell membrane</location>
        <topology evidence="1">Multi-pass membrane protein</topology>
    </subcellularLocation>
</comment>
<sequence length="915" mass="98881">MLGWLAGIAAQLQQGTLWPWVSYVLLAVSGLALLTASLRSLRTLPAVATPAPPRAGTVPPFAAPLLALLAAALLAYASTGLRALRLQEQALSPALEGRDLTLTGRIAAMPQRTDNGTRFLFEVESAQLFEAGRAVPLPPTLRVPERLMLSWYGAWRDDNGALLEPFIQAPDLQAGERWRFNTRLRAVHGARNPHGFDYELWMWEQGLQASGYVRTTRRDPVPALLTPSPAWWSSPQGIEQARQQVRDAIVRRAPAYTPVLPLSRPATAAARTPAEFEPPATRPSEMTALLPATDFASEPTQDRAEAMNRRNAYGVVAALVTGDQQAITRADWDVFRATGVAHLMSISGLHITLFAWLAAGVVGALWRHTPLLGTQLCLRWPASQAGLLGGLLLATAYALFSGWGVPAQRTVLMLAVVTLLRLSGRRWPWPQLWLAAAAIVLAVSPWAWLQAGFWLSFVAVGVLFANGRPDDALARSTRDAGASGGHKLMALGARVLRSLWRLVREQGVVTLALAPLTLLFFGQMSLVSLLANLVAIPWVTLVVTPLALLGSLGVAAEALAVHTALLWDAAAWAVQGLNSWLASLALWPLATYSAPRAPIWGALAAAAGGLLLVLRLPWSLRLAGVPLLLPVLLWQPPTPAPGQFELLAADVGQGQAVLVRTARHALLYDAGPRYTSESDAGERVLVPLLRGLGVHLDALLLSHRDADHAGGAPAVMAAHPRAVLLSSLDPGHELRAGRQALRCEAGQSWEWDGVRFDILHPRAVDYGLIAGRTPRANTLSCVLRVRAATTGSGARPQTALLVGDIERMQELRLAAQAAQEPDWLAADLLLVPHHGSKTSSSEVFLDAVAPRIALVQAGYRNRYGHPAPEVLTRYGARGITVYDSPRCGAAHWRSDQPRQLRCERVADPRYWQHRF</sequence>
<dbReference type="eggNOG" id="COG0658">
    <property type="taxonomic scope" value="Bacteria"/>
</dbReference>
<feature type="transmembrane region" description="Helical" evidence="6">
    <location>
        <begin position="599"/>
        <end position="618"/>
    </location>
</feature>
<dbReference type="InterPro" id="IPR036866">
    <property type="entry name" value="RibonucZ/Hydroxyglut_hydro"/>
</dbReference>
<feature type="transmembrane region" description="Helical" evidence="6">
    <location>
        <begin position="386"/>
        <end position="406"/>
    </location>
</feature>
<accession>A0A016XL36</accession>
<keyword evidence="3 6" id="KW-0812">Transmembrane</keyword>
<feature type="transmembrane region" description="Helical" evidence="6">
    <location>
        <begin position="507"/>
        <end position="529"/>
    </location>
</feature>
<dbReference type="SUPFAM" id="SSF56281">
    <property type="entry name" value="Metallo-hydrolase/oxidoreductase"/>
    <property type="match status" value="1"/>
</dbReference>
<dbReference type="Gene3D" id="3.60.15.10">
    <property type="entry name" value="Ribonuclease Z/Hydroxyacylglutathione hydrolase-like"/>
    <property type="match status" value="1"/>
</dbReference>
<dbReference type="AlphaFoldDB" id="A0A016XL36"/>
<dbReference type="GO" id="GO:0005886">
    <property type="term" value="C:plasma membrane"/>
    <property type="evidence" value="ECO:0007669"/>
    <property type="project" value="UniProtKB-SubCell"/>
</dbReference>
<dbReference type="NCBIfam" id="TIGR00360">
    <property type="entry name" value="ComEC_N-term"/>
    <property type="match status" value="1"/>
</dbReference>
<reference evidence="8 9" key="1">
    <citation type="submission" date="2014-02" db="EMBL/GenBank/DDBJ databases">
        <title>Draft Genome of Hylemonella gracilis isolated from the Niagara River.</title>
        <authorList>
            <person name="Pawlowski D.R."/>
            <person name="Koudelka G.B."/>
        </authorList>
    </citation>
    <scope>NUCLEOTIDE SEQUENCE [LARGE SCALE GENOMIC DNA]</scope>
    <source>
        <strain evidence="8 9">Niagara R</strain>
    </source>
</reference>
<evidence type="ECO:0000313" key="8">
    <source>
        <dbReference type="EMBL" id="EYC51928.1"/>
    </source>
</evidence>
<name>A0A016XL36_9BURK</name>
<dbReference type="PANTHER" id="PTHR30619:SF1">
    <property type="entry name" value="RECOMBINATION PROTEIN 2"/>
    <property type="match status" value="1"/>
</dbReference>